<evidence type="ECO:0000256" key="1">
    <source>
        <dbReference type="PIRSR" id="PIRSR005962-1"/>
    </source>
</evidence>
<keyword evidence="5" id="KW-1185">Reference proteome</keyword>
<protein>
    <submittedName>
        <fullName evidence="4">Hippurate hydrolase</fullName>
    </submittedName>
</protein>
<keyword evidence="1" id="KW-0479">Metal-binding</keyword>
<dbReference type="SUPFAM" id="SSF55031">
    <property type="entry name" value="Bacterial exopeptidase dimerisation domain"/>
    <property type="match status" value="1"/>
</dbReference>
<feature type="binding site" evidence="1">
    <location>
        <position position="125"/>
    </location>
    <ligand>
        <name>Mn(2+)</name>
        <dbReference type="ChEBI" id="CHEBI:29035"/>
        <label>2</label>
    </ligand>
</feature>
<dbReference type="InterPro" id="IPR036264">
    <property type="entry name" value="Bact_exopeptidase_dim_dom"/>
</dbReference>
<dbReference type="OrthoDB" id="9777385at2"/>
<feature type="binding site" evidence="1">
    <location>
        <position position="159"/>
    </location>
    <ligand>
        <name>Mn(2+)</name>
        <dbReference type="ChEBI" id="CHEBI:29035"/>
        <label>2</label>
    </ligand>
</feature>
<keyword evidence="4" id="KW-0378">Hydrolase</keyword>
<keyword evidence="1" id="KW-0464">Manganese</keyword>
<dbReference type="Pfam" id="PF07687">
    <property type="entry name" value="M20_dimer"/>
    <property type="match status" value="1"/>
</dbReference>
<gene>
    <name evidence="4" type="ORF">SAMN05421803_108191</name>
</gene>
<sequence>MTPDPVFEKDPDPGPRAARNPFAPAAEALLPGLRELRRRLHARPEVGLNLPRTRRAVIEALEGLDLEVTEGASLSSVVAVLRGGAADGDGGPVVLLRGDMDALPLEEATGLDYASANGAMHACGHDLHVAGLVGAARLLHERRAELPGTVVFMFQPGEEGYGGGRIMIEEGVLEAAGRPPAAAYAVHVDATTPYGRFVSRPGPIMAGVSALRIRITGTGGHAAAPHAAVDPVPVAAQVILAVQGFVARRVPAADPAVVSIGRLSSDSKAGNVLAREVLMEANMRYFSEDTQALLRDELPELVRLLAQAHGCGAEVEFVPSYPATVNDPDEAAAVLDRLEELHGRDSVVRLPEPAMTSEDFSYVLQRVPGALVFLGAMPPGPGTGEVAPMHSEGVLFDDGILGVQAAALADLAWTRLARGAGGGAGDR</sequence>
<dbReference type="InterPro" id="IPR002933">
    <property type="entry name" value="Peptidase_M20"/>
</dbReference>
<feature type="binding site" evidence="1">
    <location>
        <position position="187"/>
    </location>
    <ligand>
        <name>Mn(2+)</name>
        <dbReference type="ChEBI" id="CHEBI:29035"/>
        <label>2</label>
    </ligand>
</feature>
<feature type="region of interest" description="Disordered" evidence="2">
    <location>
        <begin position="1"/>
        <end position="20"/>
    </location>
</feature>
<dbReference type="CDD" id="cd03886">
    <property type="entry name" value="M20_Acy1"/>
    <property type="match status" value="1"/>
</dbReference>
<proteinExistence type="predicted"/>
<dbReference type="InterPro" id="IPR017439">
    <property type="entry name" value="Amidohydrolase"/>
</dbReference>
<comment type="cofactor">
    <cofactor evidence="1">
        <name>Mn(2+)</name>
        <dbReference type="ChEBI" id="CHEBI:29035"/>
    </cofactor>
    <text evidence="1">The Mn(2+) ion enhances activity.</text>
</comment>
<dbReference type="Pfam" id="PF01546">
    <property type="entry name" value="Peptidase_M20"/>
    <property type="match status" value="1"/>
</dbReference>
<dbReference type="Gene3D" id="3.40.630.10">
    <property type="entry name" value="Zn peptidases"/>
    <property type="match status" value="1"/>
</dbReference>
<dbReference type="PIRSF" id="PIRSF005962">
    <property type="entry name" value="Pept_M20D_amidohydro"/>
    <property type="match status" value="1"/>
</dbReference>
<reference evidence="4 5" key="1">
    <citation type="submission" date="2016-11" db="EMBL/GenBank/DDBJ databases">
        <authorList>
            <person name="Jaros S."/>
            <person name="Januszkiewicz K."/>
            <person name="Wedrychowicz H."/>
        </authorList>
    </citation>
    <scope>NUCLEOTIDE SEQUENCE [LARGE SCALE GENOMIC DNA]</scope>
    <source>
        <strain evidence="4 5">CGMCC 4.5723</strain>
    </source>
</reference>
<name>A0A1M6LEX4_9ACTN</name>
<dbReference type="NCBIfam" id="TIGR01891">
    <property type="entry name" value="amidohydrolases"/>
    <property type="match status" value="1"/>
</dbReference>
<evidence type="ECO:0000313" key="5">
    <source>
        <dbReference type="Proteomes" id="UP000184452"/>
    </source>
</evidence>
<dbReference type="EMBL" id="FQZK01000008">
    <property type="protein sequence ID" value="SHJ69754.1"/>
    <property type="molecule type" value="Genomic_DNA"/>
</dbReference>
<dbReference type="STRING" id="758803.SAMN05421803_108191"/>
<evidence type="ECO:0000256" key="2">
    <source>
        <dbReference type="SAM" id="MobiDB-lite"/>
    </source>
</evidence>
<feature type="compositionally biased region" description="Basic and acidic residues" evidence="2">
    <location>
        <begin position="1"/>
        <end position="13"/>
    </location>
</feature>
<feature type="binding site" evidence="1">
    <location>
        <position position="390"/>
    </location>
    <ligand>
        <name>Mn(2+)</name>
        <dbReference type="ChEBI" id="CHEBI:29035"/>
        <label>2</label>
    </ligand>
</feature>
<feature type="domain" description="Peptidase M20 dimerisation" evidence="3">
    <location>
        <begin position="207"/>
        <end position="298"/>
    </location>
</feature>
<dbReference type="Gene3D" id="3.30.70.360">
    <property type="match status" value="1"/>
</dbReference>
<dbReference type="Proteomes" id="UP000184452">
    <property type="component" value="Unassembled WGS sequence"/>
</dbReference>
<dbReference type="GO" id="GO:0016787">
    <property type="term" value="F:hydrolase activity"/>
    <property type="evidence" value="ECO:0007669"/>
    <property type="project" value="UniProtKB-KW"/>
</dbReference>
<accession>A0A1M6LEX4</accession>
<dbReference type="AlphaFoldDB" id="A0A1M6LEX4"/>
<dbReference type="InterPro" id="IPR011650">
    <property type="entry name" value="Peptidase_M20_dimer"/>
</dbReference>
<dbReference type="SUPFAM" id="SSF53187">
    <property type="entry name" value="Zn-dependent exopeptidases"/>
    <property type="match status" value="1"/>
</dbReference>
<organism evidence="4 5">
    <name type="scientific">Nocardiopsis flavescens</name>
    <dbReference type="NCBI Taxonomy" id="758803"/>
    <lineage>
        <taxon>Bacteria</taxon>
        <taxon>Bacillati</taxon>
        <taxon>Actinomycetota</taxon>
        <taxon>Actinomycetes</taxon>
        <taxon>Streptosporangiales</taxon>
        <taxon>Nocardiopsidaceae</taxon>
        <taxon>Nocardiopsis</taxon>
    </lineage>
</organism>
<evidence type="ECO:0000313" key="4">
    <source>
        <dbReference type="EMBL" id="SHJ69754.1"/>
    </source>
</evidence>
<feature type="binding site" evidence="1">
    <location>
        <position position="123"/>
    </location>
    <ligand>
        <name>Mn(2+)</name>
        <dbReference type="ChEBI" id="CHEBI:29035"/>
        <label>2</label>
    </ligand>
</feature>
<dbReference type="GO" id="GO:0046872">
    <property type="term" value="F:metal ion binding"/>
    <property type="evidence" value="ECO:0007669"/>
    <property type="project" value="UniProtKB-KW"/>
</dbReference>
<dbReference type="RefSeq" id="WP_084737335.1">
    <property type="nucleotide sequence ID" value="NZ_FQZK01000008.1"/>
</dbReference>
<dbReference type="PANTHER" id="PTHR11014">
    <property type="entry name" value="PEPTIDASE M20 FAMILY MEMBER"/>
    <property type="match status" value="1"/>
</dbReference>
<dbReference type="PANTHER" id="PTHR11014:SF63">
    <property type="entry name" value="METALLOPEPTIDASE, PUTATIVE (AFU_ORTHOLOGUE AFUA_6G09600)-RELATED"/>
    <property type="match status" value="1"/>
</dbReference>
<evidence type="ECO:0000259" key="3">
    <source>
        <dbReference type="Pfam" id="PF07687"/>
    </source>
</evidence>